<comment type="caution">
    <text evidence="23">The sequence shown here is derived from an EMBL/GenBank/DDBJ whole genome shotgun (WGS) entry which is preliminary data.</text>
</comment>
<name>A0AAV4FIU4_9GAST</name>
<evidence type="ECO:0000256" key="4">
    <source>
        <dbReference type="ARBA" id="ARBA00011209"/>
    </source>
</evidence>
<keyword evidence="9 23" id="KW-0436">Ligase</keyword>
<dbReference type="CDD" id="cd00769">
    <property type="entry name" value="PheRS_beta_core"/>
    <property type="match status" value="1"/>
</dbReference>
<dbReference type="Gene3D" id="3.30.56.10">
    <property type="match status" value="2"/>
</dbReference>
<dbReference type="InterPro" id="IPR036690">
    <property type="entry name" value="Fdx_antiC-bd_sf"/>
</dbReference>
<dbReference type="Proteomes" id="UP000762676">
    <property type="component" value="Unassembled WGS sequence"/>
</dbReference>
<comment type="catalytic activity">
    <reaction evidence="18">
        <text>tRNA(Phe) + L-phenylalanine + ATP = L-phenylalanyl-tRNA(Phe) + AMP + diphosphate + H(+)</text>
        <dbReference type="Rhea" id="RHEA:19413"/>
        <dbReference type="Rhea" id="RHEA-COMP:9668"/>
        <dbReference type="Rhea" id="RHEA-COMP:9699"/>
        <dbReference type="ChEBI" id="CHEBI:15378"/>
        <dbReference type="ChEBI" id="CHEBI:30616"/>
        <dbReference type="ChEBI" id="CHEBI:33019"/>
        <dbReference type="ChEBI" id="CHEBI:58095"/>
        <dbReference type="ChEBI" id="CHEBI:78442"/>
        <dbReference type="ChEBI" id="CHEBI:78531"/>
        <dbReference type="ChEBI" id="CHEBI:456215"/>
        <dbReference type="EC" id="6.1.1.20"/>
    </reaction>
</comment>
<evidence type="ECO:0000256" key="7">
    <source>
        <dbReference type="ARBA" id="ARBA00022490"/>
    </source>
</evidence>
<dbReference type="InterPro" id="IPR005121">
    <property type="entry name" value="Fdx_antiC-bd"/>
</dbReference>
<evidence type="ECO:0000256" key="10">
    <source>
        <dbReference type="ARBA" id="ARBA00022723"/>
    </source>
</evidence>
<evidence type="ECO:0000256" key="3">
    <source>
        <dbReference type="ARBA" id="ARBA00008653"/>
    </source>
</evidence>
<dbReference type="Pfam" id="PF03484">
    <property type="entry name" value="B5"/>
    <property type="match status" value="1"/>
</dbReference>
<evidence type="ECO:0000256" key="1">
    <source>
        <dbReference type="ARBA" id="ARBA00001946"/>
    </source>
</evidence>
<dbReference type="Gene3D" id="3.30.930.10">
    <property type="entry name" value="Bira Bifunctional Protein, Domain 2"/>
    <property type="match status" value="1"/>
</dbReference>
<dbReference type="NCBIfam" id="TIGR00472">
    <property type="entry name" value="pheT_bact"/>
    <property type="match status" value="1"/>
</dbReference>
<dbReference type="InterPro" id="IPR033714">
    <property type="entry name" value="tRNA_bind_bactPheRS"/>
</dbReference>
<evidence type="ECO:0000313" key="23">
    <source>
        <dbReference type="EMBL" id="GFR72603.1"/>
    </source>
</evidence>
<keyword evidence="15" id="KW-0648">Protein biosynthesis</keyword>
<dbReference type="Pfam" id="PF03483">
    <property type="entry name" value="B3_4"/>
    <property type="match status" value="1"/>
</dbReference>
<dbReference type="InterPro" id="IPR004532">
    <property type="entry name" value="Phe-tRNA-ligase_IIc_bsu_bact"/>
</dbReference>
<dbReference type="NCBIfam" id="NF045760">
    <property type="entry name" value="YtpR"/>
    <property type="match status" value="1"/>
</dbReference>
<dbReference type="PANTHER" id="PTHR10947">
    <property type="entry name" value="PHENYLALANYL-TRNA SYNTHETASE BETA CHAIN AND LEUCINE-RICH REPEAT-CONTAINING PROTEIN 47"/>
    <property type="match status" value="1"/>
</dbReference>
<evidence type="ECO:0000256" key="13">
    <source>
        <dbReference type="ARBA" id="ARBA00022842"/>
    </source>
</evidence>
<dbReference type="SMART" id="SM00874">
    <property type="entry name" value="B5"/>
    <property type="match status" value="1"/>
</dbReference>
<dbReference type="InterPro" id="IPR045060">
    <property type="entry name" value="Phe-tRNA-ligase_IIc_bsu"/>
</dbReference>
<dbReference type="Gene3D" id="3.30.70.380">
    <property type="entry name" value="Ferrodoxin-fold anticodon-binding domain"/>
    <property type="match status" value="1"/>
</dbReference>
<evidence type="ECO:0000259" key="20">
    <source>
        <dbReference type="PROSITE" id="PS50886"/>
    </source>
</evidence>
<dbReference type="Gene3D" id="2.40.50.140">
    <property type="entry name" value="Nucleic acid-binding proteins"/>
    <property type="match status" value="1"/>
</dbReference>
<dbReference type="GO" id="GO:0006432">
    <property type="term" value="P:phenylalanyl-tRNA aminoacylation"/>
    <property type="evidence" value="ECO:0007669"/>
    <property type="project" value="InterPro"/>
</dbReference>
<dbReference type="Pfam" id="PF03147">
    <property type="entry name" value="FDX-ACB"/>
    <property type="match status" value="1"/>
</dbReference>
<feature type="domain" description="TRNA-binding" evidence="20">
    <location>
        <begin position="42"/>
        <end position="155"/>
    </location>
</feature>
<comment type="subunit">
    <text evidence="4">Tetramer of two alpha and two beta subunits.</text>
</comment>
<evidence type="ECO:0000256" key="2">
    <source>
        <dbReference type="ARBA" id="ARBA00004496"/>
    </source>
</evidence>
<evidence type="ECO:0000256" key="5">
    <source>
        <dbReference type="ARBA" id="ARBA00012814"/>
    </source>
</evidence>
<dbReference type="GO" id="GO:0004826">
    <property type="term" value="F:phenylalanine-tRNA ligase activity"/>
    <property type="evidence" value="ECO:0007669"/>
    <property type="project" value="UniProtKB-EC"/>
</dbReference>
<dbReference type="SUPFAM" id="SSF54991">
    <property type="entry name" value="Anticodon-binding domain of PheRS"/>
    <property type="match status" value="1"/>
</dbReference>
<dbReference type="FunFam" id="2.40.50.140:FF:000045">
    <property type="entry name" value="Phenylalanine--tRNA ligase beta subunit"/>
    <property type="match status" value="1"/>
</dbReference>
<dbReference type="SUPFAM" id="SSF55681">
    <property type="entry name" value="Class II aaRS and biotin synthetases"/>
    <property type="match status" value="1"/>
</dbReference>
<comment type="similarity">
    <text evidence="3">Belongs to the phenylalanyl-tRNA synthetase beta subunit family. Type 1 subfamily.</text>
</comment>
<dbReference type="CDD" id="cd02796">
    <property type="entry name" value="tRNA_bind_bactPheRS"/>
    <property type="match status" value="1"/>
</dbReference>
<keyword evidence="16" id="KW-0030">Aminoacyl-tRNA synthetase</keyword>
<dbReference type="SUPFAM" id="SSF46955">
    <property type="entry name" value="Putative DNA-binding domain"/>
    <property type="match status" value="1"/>
</dbReference>
<keyword evidence="8 19" id="KW-0820">tRNA-binding</keyword>
<dbReference type="EC" id="6.1.1.20" evidence="5"/>
<protein>
    <recommendedName>
        <fullName evidence="6">Phenylalanine--tRNA ligase beta subunit</fullName>
        <ecNumber evidence="5">6.1.1.20</ecNumber>
    </recommendedName>
    <alternativeName>
        <fullName evidence="17">Phenylalanyl-tRNA synthetase beta subunit</fullName>
    </alternativeName>
</protein>
<dbReference type="PROSITE" id="PS51483">
    <property type="entry name" value="B5"/>
    <property type="match status" value="1"/>
</dbReference>
<keyword evidence="24" id="KW-1185">Reference proteome</keyword>
<accession>A0AAV4FIU4</accession>
<dbReference type="EMBL" id="BMAT01004395">
    <property type="protein sequence ID" value="GFR72603.1"/>
    <property type="molecule type" value="Genomic_DNA"/>
</dbReference>
<evidence type="ECO:0000256" key="15">
    <source>
        <dbReference type="ARBA" id="ARBA00022917"/>
    </source>
</evidence>
<keyword evidence="7" id="KW-0963">Cytoplasm</keyword>
<evidence type="ECO:0000256" key="8">
    <source>
        <dbReference type="ARBA" id="ARBA00022555"/>
    </source>
</evidence>
<proteinExistence type="inferred from homology"/>
<evidence type="ECO:0000256" key="9">
    <source>
        <dbReference type="ARBA" id="ARBA00022598"/>
    </source>
</evidence>
<feature type="domain" description="B5" evidence="22">
    <location>
        <begin position="414"/>
        <end position="490"/>
    </location>
</feature>
<comment type="subcellular location">
    <subcellularLocation>
        <location evidence="2">Cytoplasm</location>
    </subcellularLocation>
</comment>
<dbReference type="GO" id="GO:0005524">
    <property type="term" value="F:ATP binding"/>
    <property type="evidence" value="ECO:0007669"/>
    <property type="project" value="UniProtKB-KW"/>
</dbReference>
<evidence type="ECO:0000256" key="12">
    <source>
        <dbReference type="ARBA" id="ARBA00022840"/>
    </source>
</evidence>
<evidence type="ECO:0000256" key="18">
    <source>
        <dbReference type="ARBA" id="ARBA00049255"/>
    </source>
</evidence>
<evidence type="ECO:0000256" key="16">
    <source>
        <dbReference type="ARBA" id="ARBA00023146"/>
    </source>
</evidence>
<evidence type="ECO:0000256" key="14">
    <source>
        <dbReference type="ARBA" id="ARBA00022884"/>
    </source>
</evidence>
<dbReference type="InterPro" id="IPR005146">
    <property type="entry name" value="B3/B4_tRNA-bd"/>
</dbReference>
<evidence type="ECO:0000256" key="17">
    <source>
        <dbReference type="ARBA" id="ARBA00033189"/>
    </source>
</evidence>
<evidence type="ECO:0000256" key="6">
    <source>
        <dbReference type="ARBA" id="ARBA00017032"/>
    </source>
</evidence>
<dbReference type="GO" id="GO:0009328">
    <property type="term" value="C:phenylalanine-tRNA ligase complex"/>
    <property type="evidence" value="ECO:0007669"/>
    <property type="project" value="TreeGrafter"/>
</dbReference>
<comment type="cofactor">
    <cofactor evidence="1">
        <name>Mg(2+)</name>
        <dbReference type="ChEBI" id="CHEBI:18420"/>
    </cofactor>
</comment>
<evidence type="ECO:0000256" key="19">
    <source>
        <dbReference type="PROSITE-ProRule" id="PRU00209"/>
    </source>
</evidence>
<keyword evidence="13" id="KW-0460">Magnesium</keyword>
<dbReference type="SMART" id="SM00873">
    <property type="entry name" value="B3_4"/>
    <property type="match status" value="1"/>
</dbReference>
<organism evidence="23 24">
    <name type="scientific">Elysia marginata</name>
    <dbReference type="NCBI Taxonomy" id="1093978"/>
    <lineage>
        <taxon>Eukaryota</taxon>
        <taxon>Metazoa</taxon>
        <taxon>Spiralia</taxon>
        <taxon>Lophotrochozoa</taxon>
        <taxon>Mollusca</taxon>
        <taxon>Gastropoda</taxon>
        <taxon>Heterobranchia</taxon>
        <taxon>Euthyneura</taxon>
        <taxon>Panpulmonata</taxon>
        <taxon>Sacoglossa</taxon>
        <taxon>Placobranchoidea</taxon>
        <taxon>Plakobranchidae</taxon>
        <taxon>Elysia</taxon>
    </lineage>
</organism>
<dbReference type="GO" id="GO:0000287">
    <property type="term" value="F:magnesium ion binding"/>
    <property type="evidence" value="ECO:0007669"/>
    <property type="project" value="InterPro"/>
</dbReference>
<dbReference type="SMART" id="SM00896">
    <property type="entry name" value="FDX-ACB"/>
    <property type="match status" value="1"/>
</dbReference>
<dbReference type="PROSITE" id="PS50886">
    <property type="entry name" value="TRBD"/>
    <property type="match status" value="1"/>
</dbReference>
<keyword evidence="10" id="KW-0479">Metal-binding</keyword>
<dbReference type="InterPro" id="IPR005147">
    <property type="entry name" value="tRNA_synthase_B5-dom"/>
</dbReference>
<keyword evidence="14 19" id="KW-0694">RNA-binding</keyword>
<dbReference type="SUPFAM" id="SSF56037">
    <property type="entry name" value="PheT/TilS domain"/>
    <property type="match status" value="1"/>
</dbReference>
<dbReference type="SUPFAM" id="SSF50249">
    <property type="entry name" value="Nucleic acid-binding proteins"/>
    <property type="match status" value="1"/>
</dbReference>
<sequence>MKISYSWLKDFIAFNETPEEIAEILTDLGLEVEGLETFESIKGGLNGVVAGKVLSCKKHPNADKLKLVCVDIGEIDTLSIICGAPNIAKGQTVAVATVGTTLYDSKGEALKIKKSKIRGEVSFGMICSEKELGLSDNHEEILELDHYISAGRPFSEVFELEKDFVFEIGLTPNRTDAMSHLGVARDLKAYFETHNNPKPFLDFQGVQIPQKEASKGVEVIVENPFNAVRYCGVTITDISVCESPLWLKNKLKSIGICPKNNIVDITNYVLHHLGQPLHAFDRDQIEGNKVVVRTAKQGETLLALDEKEYKLSSEDLMICDAQKPMCIAGVLGGLKSGVSKATRAIFLESAYFDPVSVRKTSKRHGLNTDASFRFERGIDPNITLSALEYTTQLILELSGGKVISETIDVYPDKIDNHKVSINTKNILKLLGFDIQKDVILKILQSLDIKIIAQNKTILDLEVPAYRTDVTREADITEEILRVYGFNKTTIKTSMTISAEGPPKYEPSTLQNIISNQLASQGFFEIMTNSLTDAQKSCLILDGNMVSLTNPLSKDLEVLRPEVLTSGLDVISYNIKRQQPNLKFFEFAKSYHSKGSEYKEQMHLVLFTSGEKCPTNWHNPKAVADIFFLKDITFQILSRLGIKALQTEPLQTDFLNGLNLLFKGQKMGMLGEVPTKLLQKFDVEQTVFYADLLWDKVTENSLAHTTINVKPPSKFPFVERDFALLIDQSVTFDDIISIANETEKQYLKRIQLFDVYQGDKLPKGKKSYGVRFTLQDEKATLRDAQIDKTMQSIEAMLKKHLKAELR</sequence>
<dbReference type="FunFam" id="3.30.70.380:FF:000001">
    <property type="entry name" value="Phenylalanine--tRNA ligase beta subunit"/>
    <property type="match status" value="1"/>
</dbReference>
<dbReference type="InterPro" id="IPR012340">
    <property type="entry name" value="NA-bd_OB-fold"/>
</dbReference>
<evidence type="ECO:0000259" key="22">
    <source>
        <dbReference type="PROSITE" id="PS51483"/>
    </source>
</evidence>
<dbReference type="Pfam" id="PF17759">
    <property type="entry name" value="tRNA_synthFbeta"/>
    <property type="match status" value="1"/>
</dbReference>
<dbReference type="InterPro" id="IPR009061">
    <property type="entry name" value="DNA-bd_dom_put_sf"/>
</dbReference>
<dbReference type="InterPro" id="IPR045864">
    <property type="entry name" value="aa-tRNA-synth_II/BPL/LPL"/>
</dbReference>
<keyword evidence="12" id="KW-0067">ATP-binding</keyword>
<dbReference type="AlphaFoldDB" id="A0AAV4FIU4"/>
<dbReference type="PANTHER" id="PTHR10947:SF0">
    <property type="entry name" value="PHENYLALANINE--TRNA LIGASE BETA SUBUNIT"/>
    <property type="match status" value="1"/>
</dbReference>
<evidence type="ECO:0000313" key="24">
    <source>
        <dbReference type="Proteomes" id="UP000762676"/>
    </source>
</evidence>
<dbReference type="InterPro" id="IPR002547">
    <property type="entry name" value="tRNA-bd_dom"/>
</dbReference>
<dbReference type="HAMAP" id="MF_00283">
    <property type="entry name" value="Phe_tRNA_synth_beta1"/>
    <property type="match status" value="1"/>
</dbReference>
<dbReference type="InterPro" id="IPR020825">
    <property type="entry name" value="Phe-tRNA_synthase-like_B3/B4"/>
</dbReference>
<evidence type="ECO:0000256" key="11">
    <source>
        <dbReference type="ARBA" id="ARBA00022741"/>
    </source>
</evidence>
<dbReference type="GO" id="GO:0000049">
    <property type="term" value="F:tRNA binding"/>
    <property type="evidence" value="ECO:0007669"/>
    <property type="project" value="UniProtKB-UniRule"/>
</dbReference>
<dbReference type="PROSITE" id="PS51447">
    <property type="entry name" value="FDX_ACB"/>
    <property type="match status" value="1"/>
</dbReference>
<feature type="domain" description="FDX-ACB" evidence="21">
    <location>
        <begin position="712"/>
        <end position="805"/>
    </location>
</feature>
<dbReference type="InterPro" id="IPR041616">
    <property type="entry name" value="PheRS_beta_core"/>
</dbReference>
<dbReference type="Pfam" id="PF01588">
    <property type="entry name" value="tRNA_bind"/>
    <property type="match status" value="1"/>
</dbReference>
<dbReference type="Gene3D" id="3.50.40.10">
    <property type="entry name" value="Phenylalanyl-trna Synthetase, Chain B, domain 3"/>
    <property type="match status" value="1"/>
</dbReference>
<gene>
    <name evidence="23" type="ORF">ElyMa_002116300</name>
</gene>
<reference evidence="23 24" key="1">
    <citation type="journal article" date="2021" name="Elife">
        <title>Chloroplast acquisition without the gene transfer in kleptoplastic sea slugs, Plakobranchus ocellatus.</title>
        <authorList>
            <person name="Maeda T."/>
            <person name="Takahashi S."/>
            <person name="Yoshida T."/>
            <person name="Shimamura S."/>
            <person name="Takaki Y."/>
            <person name="Nagai Y."/>
            <person name="Toyoda A."/>
            <person name="Suzuki Y."/>
            <person name="Arimoto A."/>
            <person name="Ishii H."/>
            <person name="Satoh N."/>
            <person name="Nishiyama T."/>
            <person name="Hasebe M."/>
            <person name="Maruyama T."/>
            <person name="Minagawa J."/>
            <person name="Obokata J."/>
            <person name="Shigenobu S."/>
        </authorList>
    </citation>
    <scope>NUCLEOTIDE SEQUENCE [LARGE SCALE GENOMIC DNA]</scope>
</reference>
<evidence type="ECO:0000259" key="21">
    <source>
        <dbReference type="PROSITE" id="PS51447"/>
    </source>
</evidence>
<keyword evidence="11" id="KW-0547">Nucleotide-binding</keyword>
<dbReference type="FunFam" id="3.50.40.10:FF:000001">
    <property type="entry name" value="Phenylalanine--tRNA ligase beta subunit"/>
    <property type="match status" value="1"/>
</dbReference>